<evidence type="ECO:0000256" key="4">
    <source>
        <dbReference type="SAM" id="MobiDB-lite"/>
    </source>
</evidence>
<feature type="compositionally biased region" description="Acidic residues" evidence="4">
    <location>
        <begin position="279"/>
        <end position="289"/>
    </location>
</feature>
<feature type="domain" description="RRM" evidence="5">
    <location>
        <begin position="406"/>
        <end position="484"/>
    </location>
</feature>
<organism evidence="6 7">
    <name type="scientific">Pseudocohnilembus persalinus</name>
    <name type="common">Ciliate</name>
    <dbReference type="NCBI Taxonomy" id="266149"/>
    <lineage>
        <taxon>Eukaryota</taxon>
        <taxon>Sar</taxon>
        <taxon>Alveolata</taxon>
        <taxon>Ciliophora</taxon>
        <taxon>Intramacronucleata</taxon>
        <taxon>Oligohymenophorea</taxon>
        <taxon>Scuticociliatia</taxon>
        <taxon>Philasterida</taxon>
        <taxon>Pseudocohnilembidae</taxon>
        <taxon>Pseudocohnilembus</taxon>
    </lineage>
</organism>
<accession>A0A0V0QEK4</accession>
<feature type="region of interest" description="Disordered" evidence="4">
    <location>
        <begin position="480"/>
        <end position="500"/>
    </location>
</feature>
<proteinExistence type="predicted"/>
<dbReference type="OrthoDB" id="1875751at2759"/>
<dbReference type="InParanoid" id="A0A0V0QEK4"/>
<feature type="compositionally biased region" description="Basic and acidic residues" evidence="4">
    <location>
        <begin position="379"/>
        <end position="391"/>
    </location>
</feature>
<reference evidence="6 7" key="1">
    <citation type="journal article" date="2015" name="Sci. Rep.">
        <title>Genome of the facultative scuticociliatosis pathogen Pseudocohnilembus persalinus provides insight into its virulence through horizontal gene transfer.</title>
        <authorList>
            <person name="Xiong J."/>
            <person name="Wang G."/>
            <person name="Cheng J."/>
            <person name="Tian M."/>
            <person name="Pan X."/>
            <person name="Warren A."/>
            <person name="Jiang C."/>
            <person name="Yuan D."/>
            <person name="Miao W."/>
        </authorList>
    </citation>
    <scope>NUCLEOTIDE SEQUENCE [LARGE SCALE GENOMIC DNA]</scope>
    <source>
        <strain evidence="6">36N120E</strain>
    </source>
</reference>
<dbReference type="EMBL" id="LDAU01000183">
    <property type="protein sequence ID" value="KRX00657.1"/>
    <property type="molecule type" value="Genomic_DNA"/>
</dbReference>
<dbReference type="SUPFAM" id="SSF54928">
    <property type="entry name" value="RNA-binding domain, RBD"/>
    <property type="match status" value="2"/>
</dbReference>
<evidence type="ECO:0000256" key="2">
    <source>
        <dbReference type="ARBA" id="ARBA00022884"/>
    </source>
</evidence>
<feature type="compositionally biased region" description="Basic residues" evidence="4">
    <location>
        <begin position="264"/>
        <end position="274"/>
    </location>
</feature>
<evidence type="ECO:0000313" key="7">
    <source>
        <dbReference type="Proteomes" id="UP000054937"/>
    </source>
</evidence>
<keyword evidence="2 3" id="KW-0694">RNA-binding</keyword>
<comment type="caution">
    <text evidence="6">The sequence shown here is derived from an EMBL/GenBank/DDBJ whole genome shotgun (WGS) entry which is preliminary data.</text>
</comment>
<evidence type="ECO:0000259" key="5">
    <source>
        <dbReference type="PROSITE" id="PS50102"/>
    </source>
</evidence>
<feature type="compositionally biased region" description="Polar residues" evidence="4">
    <location>
        <begin position="395"/>
        <end position="404"/>
    </location>
</feature>
<dbReference type="Gene3D" id="3.30.70.330">
    <property type="match status" value="2"/>
</dbReference>
<dbReference type="SMART" id="SM00360">
    <property type="entry name" value="RRM"/>
    <property type="match status" value="2"/>
</dbReference>
<dbReference type="PROSITE" id="PS50102">
    <property type="entry name" value="RRM"/>
    <property type="match status" value="2"/>
</dbReference>
<dbReference type="InterPro" id="IPR012677">
    <property type="entry name" value="Nucleotide-bd_a/b_plait_sf"/>
</dbReference>
<dbReference type="Proteomes" id="UP000054937">
    <property type="component" value="Unassembled WGS sequence"/>
</dbReference>
<dbReference type="AlphaFoldDB" id="A0A0V0QEK4"/>
<evidence type="ECO:0000256" key="3">
    <source>
        <dbReference type="PROSITE-ProRule" id="PRU00176"/>
    </source>
</evidence>
<feature type="region of interest" description="Disordered" evidence="4">
    <location>
        <begin position="581"/>
        <end position="611"/>
    </location>
</feature>
<keyword evidence="7" id="KW-1185">Reference proteome</keyword>
<feature type="region of interest" description="Disordered" evidence="4">
    <location>
        <begin position="207"/>
        <end position="404"/>
    </location>
</feature>
<evidence type="ECO:0000313" key="6">
    <source>
        <dbReference type="EMBL" id="KRX00657.1"/>
    </source>
</evidence>
<gene>
    <name evidence="6" type="ORF">PPERSA_00884</name>
</gene>
<sequence length="628" mass="69537">MMYQMDGHISFVNDQLINQIRDQFCIGESKIWKVIEFEMNFKSPLDCLQVLTSKKFCKEEYSEDIFYTTRIVILDSYRTYASLCFSSGNIAISCFLIASNYFDYLPYMDSNLNLGYDPQNLSEDQCYKKWLEILGEEFNESFNGEDIHEHRYPPQLIIDMDGVKKVKVTKTITKVVESSDDSSSEDVPVIANKGKATTKANQKVVKAKKVVAESSSDSDSDDTPVVKAAPKKAAKAAKAAPVKKAQESSDDSDDSSDSEAEKKVVKKVVVTKKAKVVEESSDDSSEEEEKPVKKAVQQKKAKKVVEESSDDSSEEEEQPVKKAVQQKKATKVVEESSDDSSEQEEKPAKKAAAPKKQSKQIESSSDDDEEEEEQTNGKAVKEEKPVQKQQEKQNGGETLAQNNGKWEAMVRGLSYEADENDIGNWFEEQEASVEAVKLLRDRESGKSRGMAFVTFEQEDGLRKAISLNSSEHMGRTIYISNSADKDRAQRPDNQQQRGSTLPEGAVTCFIGNLSYKCTDKDLRSFFASCGNILGARIATSRDDGRSRGFGHVDFDSQETANKALAFNGQDFQGRPIKVDVAEKKQGGGGQRGGFGGNRGGRPGLNLSNNDKAAKKGTIVAFQGSKKVL</sequence>
<protein>
    <recommendedName>
        <fullName evidence="5">RRM domain-containing protein</fullName>
    </recommendedName>
</protein>
<name>A0A0V0QEK4_PSEPJ</name>
<feature type="compositionally biased region" description="Acidic residues" evidence="4">
    <location>
        <begin position="307"/>
        <end position="317"/>
    </location>
</feature>
<dbReference type="PANTHER" id="PTHR23236">
    <property type="entry name" value="EUKARYOTIC TRANSLATION INITIATION FACTOR 4B/4H"/>
    <property type="match status" value="1"/>
</dbReference>
<dbReference type="Pfam" id="PF00076">
    <property type="entry name" value="RRM_1"/>
    <property type="match status" value="2"/>
</dbReference>
<evidence type="ECO:0000256" key="1">
    <source>
        <dbReference type="ARBA" id="ARBA00022737"/>
    </source>
</evidence>
<feature type="compositionally biased region" description="Gly residues" evidence="4">
    <location>
        <begin position="586"/>
        <end position="602"/>
    </location>
</feature>
<keyword evidence="1" id="KW-0677">Repeat</keyword>
<dbReference type="InterPro" id="IPR035979">
    <property type="entry name" value="RBD_domain_sf"/>
</dbReference>
<feature type="domain" description="RRM" evidence="5">
    <location>
        <begin position="506"/>
        <end position="583"/>
    </location>
</feature>
<dbReference type="InterPro" id="IPR000504">
    <property type="entry name" value="RRM_dom"/>
</dbReference>
<dbReference type="PANTHER" id="PTHR23236:SF119">
    <property type="entry name" value="NUCLEAR RNA-BINDING PROTEIN SART-3"/>
    <property type="match status" value="1"/>
</dbReference>
<feature type="compositionally biased region" description="Acidic residues" evidence="4">
    <location>
        <begin position="364"/>
        <end position="374"/>
    </location>
</feature>
<dbReference type="OMA" id="DIHQIRN"/>
<dbReference type="GO" id="GO:0003723">
    <property type="term" value="F:RNA binding"/>
    <property type="evidence" value="ECO:0007669"/>
    <property type="project" value="UniProtKB-UniRule"/>
</dbReference>
<feature type="compositionally biased region" description="Acidic residues" evidence="4">
    <location>
        <begin position="248"/>
        <end position="258"/>
    </location>
</feature>